<dbReference type="InterPro" id="IPR001781">
    <property type="entry name" value="Znf_LIM"/>
</dbReference>
<dbReference type="PANTHER" id="PTHR24211:SF20">
    <property type="entry name" value="PROTEIN ESPINAS-RELATED"/>
    <property type="match status" value="1"/>
</dbReference>
<feature type="compositionally biased region" description="Gly residues" evidence="5">
    <location>
        <begin position="115"/>
        <end position="124"/>
    </location>
</feature>
<organism evidence="7 8">
    <name type="scientific">Eolophus roseicapilla</name>
    <name type="common">Galah cockatoo</name>
    <name type="synonym">Cacatua roseicapilla</name>
    <dbReference type="NCBI Taxonomy" id="176039"/>
    <lineage>
        <taxon>Eukaryota</taxon>
        <taxon>Metazoa</taxon>
        <taxon>Chordata</taxon>
        <taxon>Craniata</taxon>
        <taxon>Vertebrata</taxon>
        <taxon>Euteleostomi</taxon>
        <taxon>Archelosauria</taxon>
        <taxon>Archosauria</taxon>
        <taxon>Dinosauria</taxon>
        <taxon>Saurischia</taxon>
        <taxon>Theropoda</taxon>
        <taxon>Coelurosauria</taxon>
        <taxon>Aves</taxon>
        <taxon>Neognathae</taxon>
        <taxon>Neoaves</taxon>
        <taxon>Telluraves</taxon>
        <taxon>Australaves</taxon>
        <taxon>Psittaciformes</taxon>
        <taxon>Cacatuidae</taxon>
        <taxon>Eolophus</taxon>
    </lineage>
</organism>
<keyword evidence="3 4" id="KW-0440">LIM domain</keyword>
<dbReference type="Gene3D" id="2.10.110.10">
    <property type="entry name" value="Cysteine Rich Protein"/>
    <property type="match status" value="2"/>
</dbReference>
<dbReference type="AlphaFoldDB" id="A0A851YPY3"/>
<proteinExistence type="predicted"/>
<keyword evidence="8" id="KW-1185">Reference proteome</keyword>
<evidence type="ECO:0000256" key="3">
    <source>
        <dbReference type="ARBA" id="ARBA00023038"/>
    </source>
</evidence>
<evidence type="ECO:0000259" key="6">
    <source>
        <dbReference type="PROSITE" id="PS50023"/>
    </source>
</evidence>
<dbReference type="Pfam" id="PF00412">
    <property type="entry name" value="LIM"/>
    <property type="match status" value="2"/>
</dbReference>
<dbReference type="PROSITE" id="PS50023">
    <property type="entry name" value="LIM_DOMAIN_2"/>
    <property type="match status" value="1"/>
</dbReference>
<reference evidence="7" key="1">
    <citation type="submission" date="2019-09" db="EMBL/GenBank/DDBJ databases">
        <title>Bird 10,000 Genomes (B10K) Project - Family phase.</title>
        <authorList>
            <person name="Zhang G."/>
        </authorList>
    </citation>
    <scope>NUCLEOTIDE SEQUENCE</scope>
    <source>
        <strain evidence="7">B10K-DU-025-06</strain>
        <tissue evidence="7">Mixed tissue sample</tissue>
    </source>
</reference>
<dbReference type="SMART" id="SM00132">
    <property type="entry name" value="LIM"/>
    <property type="match status" value="2"/>
</dbReference>
<dbReference type="InterPro" id="IPR047120">
    <property type="entry name" value="Pk/Esn/Tes"/>
</dbReference>
<feature type="domain" description="LIM zinc-binding" evidence="6">
    <location>
        <begin position="39"/>
        <end position="103"/>
    </location>
</feature>
<accession>A0A851YPY3</accession>
<protein>
    <submittedName>
        <fullName evidence="7">PRIC2 protein</fullName>
    </submittedName>
</protein>
<name>A0A851YPY3_EOLRO</name>
<evidence type="ECO:0000256" key="2">
    <source>
        <dbReference type="ARBA" id="ARBA00022833"/>
    </source>
</evidence>
<sequence length="124" mass="13475">WHLGHFCCFECEGPLGGGRYLLRHGRAYCPPCHQAQHTHLCDACAGHIGPDQPHMTHRGQHWHALPGCFCCAACGRPLLGLPFLPRGGRLFCSRLCWAQRDPPPAPQNPPARRSWGGGTGPPAG</sequence>
<evidence type="ECO:0000313" key="7">
    <source>
        <dbReference type="EMBL" id="NXD74620.1"/>
    </source>
</evidence>
<evidence type="ECO:0000256" key="5">
    <source>
        <dbReference type="SAM" id="MobiDB-lite"/>
    </source>
</evidence>
<dbReference type="Proteomes" id="UP000637704">
    <property type="component" value="Unassembled WGS sequence"/>
</dbReference>
<evidence type="ECO:0000313" key="8">
    <source>
        <dbReference type="Proteomes" id="UP000637704"/>
    </source>
</evidence>
<dbReference type="EMBL" id="WBNI01007725">
    <property type="protein sequence ID" value="NXD74620.1"/>
    <property type="molecule type" value="Genomic_DNA"/>
</dbReference>
<dbReference type="GO" id="GO:0046872">
    <property type="term" value="F:metal ion binding"/>
    <property type="evidence" value="ECO:0007669"/>
    <property type="project" value="UniProtKB-KW"/>
</dbReference>
<dbReference type="SUPFAM" id="SSF57716">
    <property type="entry name" value="Glucocorticoid receptor-like (DNA-binding domain)"/>
    <property type="match status" value="1"/>
</dbReference>
<feature type="non-terminal residue" evidence="7">
    <location>
        <position position="1"/>
    </location>
</feature>
<evidence type="ECO:0000256" key="4">
    <source>
        <dbReference type="PROSITE-ProRule" id="PRU00125"/>
    </source>
</evidence>
<dbReference type="PANTHER" id="PTHR24211">
    <property type="entry name" value="LIM DOMAIN-CONTAINING PROTEIN"/>
    <property type="match status" value="1"/>
</dbReference>
<gene>
    <name evidence="7" type="primary">Prickle2_1</name>
    <name evidence="7" type="ORF">EOLROS_R14994</name>
</gene>
<feature type="region of interest" description="Disordered" evidence="5">
    <location>
        <begin position="101"/>
        <end position="124"/>
    </location>
</feature>
<keyword evidence="1 4" id="KW-0479">Metal-binding</keyword>
<evidence type="ECO:0000256" key="1">
    <source>
        <dbReference type="ARBA" id="ARBA00022723"/>
    </source>
</evidence>
<feature type="non-terminal residue" evidence="7">
    <location>
        <position position="124"/>
    </location>
</feature>
<comment type="caution">
    <text evidence="7">The sequence shown here is derived from an EMBL/GenBank/DDBJ whole genome shotgun (WGS) entry which is preliminary data.</text>
</comment>
<keyword evidence="2 4" id="KW-0862">Zinc</keyword>